<evidence type="ECO:0000313" key="1">
    <source>
        <dbReference type="EMBL" id="WXG69715.1"/>
    </source>
</evidence>
<accession>A0ABZ2PKS3</accession>
<dbReference type="Proteomes" id="UP001432000">
    <property type="component" value="Chromosome"/>
</dbReference>
<gene>
    <name evidence="1" type="ORF">WDS16_03930</name>
</gene>
<reference evidence="1 2" key="1">
    <citation type="submission" date="2024-03" db="EMBL/GenBank/DDBJ databases">
        <title>Natural products discovery in diverse microorganisms through a two-stage MS feature dereplication strategy.</title>
        <authorList>
            <person name="Zhang R."/>
        </authorList>
    </citation>
    <scope>NUCLEOTIDE SEQUENCE [LARGE SCALE GENOMIC DNA]</scope>
    <source>
        <strain evidence="1 2">18930</strain>
    </source>
</reference>
<sequence length="126" mass="13694">MGNPGEPLTYWQSLAVAADHGHLYLNPEAARACSEACDNFILKLESHKSTAKTLANVDGWGDFDSGRALRKIFSEKAVGGDNNMVDVLESHIQVVREMQIVFRKFFAATEALDGENAADLTQAGPN</sequence>
<organism evidence="1 2">
    <name type="scientific">Rhodococcus sovatensis</name>
    <dbReference type="NCBI Taxonomy" id="1805840"/>
    <lineage>
        <taxon>Bacteria</taxon>
        <taxon>Bacillati</taxon>
        <taxon>Actinomycetota</taxon>
        <taxon>Actinomycetes</taxon>
        <taxon>Mycobacteriales</taxon>
        <taxon>Nocardiaceae</taxon>
        <taxon>Rhodococcus</taxon>
    </lineage>
</organism>
<name>A0ABZ2PKS3_9NOCA</name>
<proteinExistence type="predicted"/>
<protein>
    <submittedName>
        <fullName evidence="1">Uncharacterized protein</fullName>
    </submittedName>
</protein>
<dbReference type="EMBL" id="CP147846">
    <property type="protein sequence ID" value="WXG69715.1"/>
    <property type="molecule type" value="Genomic_DNA"/>
</dbReference>
<dbReference type="RefSeq" id="WP_338890666.1">
    <property type="nucleotide sequence ID" value="NZ_CP147846.1"/>
</dbReference>
<evidence type="ECO:0000313" key="2">
    <source>
        <dbReference type="Proteomes" id="UP001432000"/>
    </source>
</evidence>
<keyword evidence="2" id="KW-1185">Reference proteome</keyword>